<dbReference type="Pfam" id="PF14348">
    <property type="entry name" value="DtrJ-like"/>
    <property type="match status" value="1"/>
</dbReference>
<organism evidence="2 3">
    <name type="scientific">Photorhabdus luminescens</name>
    <name type="common">Xenorhabdus luminescens</name>
    <dbReference type="NCBI Taxonomy" id="29488"/>
    <lineage>
        <taxon>Bacteria</taxon>
        <taxon>Pseudomonadati</taxon>
        <taxon>Pseudomonadota</taxon>
        <taxon>Gammaproteobacteria</taxon>
        <taxon>Enterobacterales</taxon>
        <taxon>Morganellaceae</taxon>
        <taxon>Photorhabdus</taxon>
    </lineage>
</organism>
<dbReference type="EMBL" id="FMWJ01000020">
    <property type="protein sequence ID" value="SCZ70544.1"/>
    <property type="molecule type" value="Genomic_DNA"/>
</dbReference>
<keyword evidence="3" id="KW-1185">Reference proteome</keyword>
<evidence type="ECO:0000256" key="1">
    <source>
        <dbReference type="SAM" id="Phobius"/>
    </source>
</evidence>
<reference evidence="3" key="1">
    <citation type="submission" date="2016-10" db="EMBL/GenBank/DDBJ databases">
        <authorList>
            <person name="Varghese N."/>
            <person name="Submissions S."/>
        </authorList>
    </citation>
    <scope>NUCLEOTIDE SEQUENCE [LARGE SCALE GENOMIC DNA]</scope>
    <source>
        <strain evidence="3">ATCC 29999</strain>
    </source>
</reference>
<evidence type="ECO:0000313" key="3">
    <source>
        <dbReference type="Proteomes" id="UP000183223"/>
    </source>
</evidence>
<proteinExistence type="predicted"/>
<keyword evidence="1" id="KW-0472">Membrane</keyword>
<dbReference type="OrthoDB" id="8443503at2"/>
<feature type="transmembrane region" description="Helical" evidence="1">
    <location>
        <begin position="28"/>
        <end position="53"/>
    </location>
</feature>
<dbReference type="AlphaFoldDB" id="A0A1G5R8Z2"/>
<feature type="transmembrane region" description="Helical" evidence="1">
    <location>
        <begin position="226"/>
        <end position="246"/>
    </location>
</feature>
<dbReference type="NCBIfam" id="TIGR03747">
    <property type="entry name" value="conj_TIGR03747"/>
    <property type="match status" value="1"/>
</dbReference>
<dbReference type="STRING" id="29488.KS18_06265"/>
<keyword evidence="1" id="KW-0812">Transmembrane</keyword>
<dbReference type="GeneID" id="45657305"/>
<evidence type="ECO:0000313" key="2">
    <source>
        <dbReference type="EMBL" id="SCZ70544.1"/>
    </source>
</evidence>
<name>A0A1G5R8Z2_PHOLU</name>
<feature type="transmembrane region" description="Helical" evidence="1">
    <location>
        <begin position="142"/>
        <end position="175"/>
    </location>
</feature>
<accession>A0A1G5R8Z2</accession>
<dbReference type="InterPro" id="IPR022266">
    <property type="entry name" value="DtrJ-like"/>
</dbReference>
<dbReference type="RefSeq" id="WP_049584420.1">
    <property type="nucleotide sequence ID" value="NZ_CAWQXX010000019.1"/>
</dbReference>
<protein>
    <submittedName>
        <fullName evidence="2">Integrating conjugative element membrane protein, PFL_4697 family</fullName>
    </submittedName>
</protein>
<keyword evidence="1" id="KW-1133">Transmembrane helix</keyword>
<dbReference type="Proteomes" id="UP000183223">
    <property type="component" value="Unassembled WGS sequence"/>
</dbReference>
<sequence>MAQAKTELPQTPPKKSGPLKTVLWDFPWMLIGLLLASLLFSLVIEYFGIAFFWPEQGETHSQQVMITESGWLSKEFTRSLLLSEPATTLSIGLKWGYQWVFVDSGALDWINQQHTVQARSHHEMVRELSDWSVWLAESLRKYLLATVYVTVTFVIRLTILVLSLPLFVMVIGVSVVEGLSRRDLRRYGAAYESSFVYHHAKRFVKPAFCVPCLLYLSWPSAVYPNLLLLPAALLSGIAITVMMSTFKKYL</sequence>
<gene>
    <name evidence="2" type="ORF">SAMN02982990_03518</name>
</gene>